<evidence type="ECO:0000256" key="3">
    <source>
        <dbReference type="PIRNR" id="PIRNR000124"/>
    </source>
</evidence>
<keyword evidence="2" id="KW-0520">NAD</keyword>
<reference evidence="6 7" key="1">
    <citation type="submission" date="2018-06" db="EMBL/GenBank/DDBJ databases">
        <authorList>
            <consortium name="Pathogen Informatics"/>
            <person name="Doyle S."/>
        </authorList>
    </citation>
    <scope>NUCLEOTIDE SEQUENCE [LARGE SCALE GENOMIC DNA]</scope>
    <source>
        <strain evidence="6 7">NCTC13315</strain>
    </source>
</reference>
<dbReference type="InterPro" id="IPR008927">
    <property type="entry name" value="6-PGluconate_DH-like_C_sf"/>
</dbReference>
<dbReference type="GO" id="GO:0051287">
    <property type="term" value="F:NAD binding"/>
    <property type="evidence" value="ECO:0007669"/>
    <property type="project" value="InterPro"/>
</dbReference>
<dbReference type="AlphaFoldDB" id="A0A378HZ63"/>
<dbReference type="GO" id="GO:0000271">
    <property type="term" value="P:polysaccharide biosynthetic process"/>
    <property type="evidence" value="ECO:0007669"/>
    <property type="project" value="InterPro"/>
</dbReference>
<dbReference type="InterPro" id="IPR001732">
    <property type="entry name" value="UDP-Glc/GDP-Man_DH_N"/>
</dbReference>
<dbReference type="SUPFAM" id="SSF48179">
    <property type="entry name" value="6-phosphogluconate dehydrogenase C-terminal domain-like"/>
    <property type="match status" value="1"/>
</dbReference>
<evidence type="ECO:0000256" key="4">
    <source>
        <dbReference type="SAM" id="Phobius"/>
    </source>
</evidence>
<dbReference type="EMBL" id="UGNV01000001">
    <property type="protein sequence ID" value="STX28042.1"/>
    <property type="molecule type" value="Genomic_DNA"/>
</dbReference>
<dbReference type="NCBIfam" id="TIGR03026">
    <property type="entry name" value="NDP-sugDHase"/>
    <property type="match status" value="1"/>
</dbReference>
<gene>
    <name evidence="6" type="primary">tuaD</name>
    <name evidence="6" type="ORF">NCTC13315_00565</name>
</gene>
<dbReference type="InterPro" id="IPR036220">
    <property type="entry name" value="UDP-Glc/GDP-Man_DH_C_sf"/>
</dbReference>
<dbReference type="RefSeq" id="WP_115301817.1">
    <property type="nucleotide sequence ID" value="NZ_CAAAHO010000008.1"/>
</dbReference>
<comment type="similarity">
    <text evidence="3">Belongs to the UDP-glucose/GDP-mannose dehydrogenase family.</text>
</comment>
<keyword evidence="4" id="KW-0812">Transmembrane</keyword>
<evidence type="ECO:0000259" key="5">
    <source>
        <dbReference type="SMART" id="SM00984"/>
    </source>
</evidence>
<dbReference type="InterPro" id="IPR017476">
    <property type="entry name" value="UDP-Glc/GDP-Man"/>
</dbReference>
<dbReference type="Pfam" id="PF03721">
    <property type="entry name" value="UDPG_MGDP_dh_N"/>
    <property type="match status" value="1"/>
</dbReference>
<evidence type="ECO:0000256" key="1">
    <source>
        <dbReference type="ARBA" id="ARBA00023002"/>
    </source>
</evidence>
<keyword evidence="4" id="KW-1133">Transmembrane helix</keyword>
<keyword evidence="4" id="KW-0472">Membrane</keyword>
<dbReference type="SUPFAM" id="SSF52413">
    <property type="entry name" value="UDP-glucose/GDP-mannose dehydrogenase C-terminal domain"/>
    <property type="match status" value="1"/>
</dbReference>
<dbReference type="GO" id="GO:0003979">
    <property type="term" value="F:UDP-glucose 6-dehydrogenase activity"/>
    <property type="evidence" value="ECO:0007669"/>
    <property type="project" value="UniProtKB-EC"/>
</dbReference>
<dbReference type="Proteomes" id="UP000254968">
    <property type="component" value="Unassembled WGS sequence"/>
</dbReference>
<dbReference type="Pfam" id="PF03720">
    <property type="entry name" value="UDPG_MGDP_dh_C"/>
    <property type="match status" value="1"/>
</dbReference>
<feature type="domain" description="UDP-glucose/GDP-mannose dehydrogenase C-terminal" evidence="5">
    <location>
        <begin position="327"/>
        <end position="425"/>
    </location>
</feature>
<dbReference type="InterPro" id="IPR028359">
    <property type="entry name" value="UDP_ManNAc/GlcNAc_DH"/>
</dbReference>
<name>A0A378HZ63_9GAMM</name>
<organism evidence="6 7">
    <name type="scientific">Legionella beliardensis</name>
    <dbReference type="NCBI Taxonomy" id="91822"/>
    <lineage>
        <taxon>Bacteria</taxon>
        <taxon>Pseudomonadati</taxon>
        <taxon>Pseudomonadota</taxon>
        <taxon>Gammaproteobacteria</taxon>
        <taxon>Legionellales</taxon>
        <taxon>Legionellaceae</taxon>
        <taxon>Legionella</taxon>
    </lineage>
</organism>
<keyword evidence="1 6" id="KW-0560">Oxidoreductase</keyword>
<dbReference type="Gene3D" id="3.40.50.720">
    <property type="entry name" value="NAD(P)-binding Rossmann-like Domain"/>
    <property type="match status" value="2"/>
</dbReference>
<sequence>MLNNLIDKIKSKEAIIAIVGLGYVGLPLMLRFTEVGYRVYGIDVDDNKNELLNQGVSYIKHISDERIKRVKHLFNATSDFAKAAEADAIILCVPTPLNKYREPDLSFVLQTMDSLQPYLQKGQLLSLESTTYPGTTEEELKPRIESTGLIVGQDIFLVYSPEREDPGNPNYSTETIPKVCGGDTANCQAAGHALYSSIINHVVSVSNTKVAEMTKLLENIHRSVNIGLVNEIKILADKMNIDIHEVIEAASTKPFGFVAYNPGPGIGGHCIPIDPFYLTWKAREYGIHTRFIELAGEINSHMPHWVVNKVAHAMNQQEQPIKNSRILVLGLAYKKDVDDVRESPSIEIMELLQERGALISYSDPHVPVFPQMREHNFDLASVELTASAISSYDCIVLATAHQAFDYELIAENAKLIIDTRGAFRKFKKANIINA</sequence>
<dbReference type="InterPro" id="IPR014026">
    <property type="entry name" value="UDP-Glc/GDP-Man_DH_dimer"/>
</dbReference>
<dbReference type="PANTHER" id="PTHR43491:SF1">
    <property type="entry name" value="UDP-N-ACETYL-D-MANNOSAMINE DEHYDROGENASE"/>
    <property type="match status" value="1"/>
</dbReference>
<dbReference type="EC" id="1.1.1.22" evidence="6"/>
<dbReference type="OrthoDB" id="9803238at2"/>
<evidence type="ECO:0000313" key="6">
    <source>
        <dbReference type="EMBL" id="STX28042.1"/>
    </source>
</evidence>
<dbReference type="SUPFAM" id="SSF51735">
    <property type="entry name" value="NAD(P)-binding Rossmann-fold domains"/>
    <property type="match status" value="1"/>
</dbReference>
<dbReference type="GO" id="GO:0016628">
    <property type="term" value="F:oxidoreductase activity, acting on the CH-CH group of donors, NAD or NADP as acceptor"/>
    <property type="evidence" value="ECO:0007669"/>
    <property type="project" value="InterPro"/>
</dbReference>
<protein>
    <submittedName>
        <fullName evidence="6">UDP-glucose/GDP-mannose dehydrogenase</fullName>
        <ecNumber evidence="6">1.1.1.22</ecNumber>
    </submittedName>
</protein>
<evidence type="ECO:0000256" key="2">
    <source>
        <dbReference type="ARBA" id="ARBA00023027"/>
    </source>
</evidence>
<dbReference type="PIRSF" id="PIRSF000124">
    <property type="entry name" value="UDPglc_GDPman_dh"/>
    <property type="match status" value="1"/>
</dbReference>
<feature type="transmembrane region" description="Helical" evidence="4">
    <location>
        <begin position="12"/>
        <end position="30"/>
    </location>
</feature>
<dbReference type="InterPro" id="IPR014027">
    <property type="entry name" value="UDP-Glc/GDP-Man_DH_C"/>
</dbReference>
<dbReference type="SMART" id="SM00984">
    <property type="entry name" value="UDPG_MGDP_dh_C"/>
    <property type="match status" value="1"/>
</dbReference>
<proteinExistence type="inferred from homology"/>
<dbReference type="PANTHER" id="PTHR43491">
    <property type="entry name" value="UDP-N-ACETYL-D-MANNOSAMINE DEHYDROGENASE"/>
    <property type="match status" value="1"/>
</dbReference>
<dbReference type="Pfam" id="PF00984">
    <property type="entry name" value="UDPG_MGDP_dh"/>
    <property type="match status" value="1"/>
</dbReference>
<dbReference type="PIRSF" id="PIRSF500136">
    <property type="entry name" value="UDP_ManNAc_DH"/>
    <property type="match status" value="1"/>
</dbReference>
<evidence type="ECO:0000313" key="7">
    <source>
        <dbReference type="Proteomes" id="UP000254968"/>
    </source>
</evidence>
<accession>A0A378HZ63</accession>
<keyword evidence="7" id="KW-1185">Reference proteome</keyword>
<dbReference type="InterPro" id="IPR036291">
    <property type="entry name" value="NAD(P)-bd_dom_sf"/>
</dbReference>